<evidence type="ECO:0000256" key="2">
    <source>
        <dbReference type="ARBA" id="ARBA00010142"/>
    </source>
</evidence>
<dbReference type="EMBL" id="UZAN01042802">
    <property type="protein sequence ID" value="VDP76823.1"/>
    <property type="molecule type" value="Genomic_DNA"/>
</dbReference>
<evidence type="ECO:0000256" key="7">
    <source>
        <dbReference type="ARBA" id="ARBA00023136"/>
    </source>
</evidence>
<dbReference type="InterPro" id="IPR003578">
    <property type="entry name" value="Small_GTPase_Rho"/>
</dbReference>
<evidence type="ECO:0000256" key="8">
    <source>
        <dbReference type="ARBA" id="ARBA00023288"/>
    </source>
</evidence>
<dbReference type="InterPro" id="IPR005225">
    <property type="entry name" value="Small_GTP-bd"/>
</dbReference>
<dbReference type="InterPro" id="IPR001806">
    <property type="entry name" value="Small_GTPase"/>
</dbReference>
<comment type="subcellular location">
    <subcellularLocation>
        <location evidence="1">Cell membrane</location>
        <topology evidence="1">Lipid-anchor</topology>
        <orientation evidence="1">Cytoplasmic side</orientation>
    </subcellularLocation>
</comment>
<name>A0A183AG00_9TREM</name>
<dbReference type="SMART" id="SM00173">
    <property type="entry name" value="RAS"/>
    <property type="match status" value="1"/>
</dbReference>
<dbReference type="FunFam" id="3.40.50.300:FF:000983">
    <property type="entry name" value="Rho family GTPase"/>
    <property type="match status" value="1"/>
</dbReference>
<dbReference type="SMART" id="SM00174">
    <property type="entry name" value="RHO"/>
    <property type="match status" value="1"/>
</dbReference>
<accession>A0A183AG00</accession>
<dbReference type="Pfam" id="PF00071">
    <property type="entry name" value="Ras"/>
    <property type="match status" value="1"/>
</dbReference>
<evidence type="ECO:0000313" key="10">
    <source>
        <dbReference type="EMBL" id="VDP76823.1"/>
    </source>
</evidence>
<evidence type="ECO:0000256" key="4">
    <source>
        <dbReference type="ARBA" id="ARBA00022481"/>
    </source>
</evidence>
<keyword evidence="11" id="KW-1185">Reference proteome</keyword>
<evidence type="ECO:0000313" key="11">
    <source>
        <dbReference type="Proteomes" id="UP000272942"/>
    </source>
</evidence>
<keyword evidence="6" id="KW-0342">GTP-binding</keyword>
<dbReference type="GO" id="GO:0007264">
    <property type="term" value="P:small GTPase-mediated signal transduction"/>
    <property type="evidence" value="ECO:0007669"/>
    <property type="project" value="InterPro"/>
</dbReference>
<evidence type="ECO:0000313" key="12">
    <source>
        <dbReference type="WBParaSite" id="ECPE_0000589801-mRNA-1"/>
    </source>
</evidence>
<dbReference type="PROSITE" id="PS51420">
    <property type="entry name" value="RHO"/>
    <property type="match status" value="1"/>
</dbReference>
<dbReference type="AlphaFoldDB" id="A0A183AG00"/>
<organism evidence="12">
    <name type="scientific">Echinostoma caproni</name>
    <dbReference type="NCBI Taxonomy" id="27848"/>
    <lineage>
        <taxon>Eukaryota</taxon>
        <taxon>Metazoa</taxon>
        <taxon>Spiralia</taxon>
        <taxon>Lophotrochozoa</taxon>
        <taxon>Platyhelminthes</taxon>
        <taxon>Trematoda</taxon>
        <taxon>Digenea</taxon>
        <taxon>Plagiorchiida</taxon>
        <taxon>Echinostomata</taxon>
        <taxon>Echinostomatoidea</taxon>
        <taxon>Echinostomatidae</taxon>
        <taxon>Echinostoma</taxon>
    </lineage>
</organism>
<gene>
    <name evidence="10" type="ORF">ECPE_LOCUS5885</name>
</gene>
<protein>
    <submittedName>
        <fullName evidence="12">Rho-related GTP-binding protein RhoU</fullName>
    </submittedName>
</protein>
<dbReference type="NCBIfam" id="TIGR00231">
    <property type="entry name" value="small_GTP"/>
    <property type="match status" value="1"/>
</dbReference>
<dbReference type="Gene3D" id="3.40.50.300">
    <property type="entry name" value="P-loop containing nucleotide triphosphate hydrolases"/>
    <property type="match status" value="1"/>
</dbReference>
<keyword evidence="8" id="KW-0449">Lipoprotein</keyword>
<dbReference type="GO" id="GO:0005886">
    <property type="term" value="C:plasma membrane"/>
    <property type="evidence" value="ECO:0007669"/>
    <property type="project" value="UniProtKB-SubCell"/>
</dbReference>
<reference evidence="12" key="1">
    <citation type="submission" date="2016-06" db="UniProtKB">
        <authorList>
            <consortium name="WormBaseParasite"/>
        </authorList>
    </citation>
    <scope>IDENTIFICATION</scope>
</reference>
<keyword evidence="7" id="KW-0472">Membrane</keyword>
<dbReference type="PANTHER" id="PTHR24072">
    <property type="entry name" value="RHO FAMILY GTPASE"/>
    <property type="match status" value="1"/>
</dbReference>
<evidence type="ECO:0000256" key="1">
    <source>
        <dbReference type="ARBA" id="ARBA00004342"/>
    </source>
</evidence>
<dbReference type="SUPFAM" id="SSF52540">
    <property type="entry name" value="P-loop containing nucleoside triphosphate hydrolases"/>
    <property type="match status" value="1"/>
</dbReference>
<proteinExistence type="inferred from homology"/>
<reference evidence="10 11" key="2">
    <citation type="submission" date="2018-11" db="EMBL/GenBank/DDBJ databases">
        <authorList>
            <consortium name="Pathogen Informatics"/>
        </authorList>
    </citation>
    <scope>NUCLEOTIDE SEQUENCE [LARGE SCALE GENOMIC DNA]</scope>
    <source>
        <strain evidence="10 11">Egypt</strain>
    </source>
</reference>
<dbReference type="PROSITE" id="PS51419">
    <property type="entry name" value="RAB"/>
    <property type="match status" value="1"/>
</dbReference>
<dbReference type="InterPro" id="IPR027417">
    <property type="entry name" value="P-loop_NTPase"/>
</dbReference>
<evidence type="ECO:0000256" key="3">
    <source>
        <dbReference type="ARBA" id="ARBA00022475"/>
    </source>
</evidence>
<dbReference type="PROSITE" id="PS51421">
    <property type="entry name" value="RAS"/>
    <property type="match status" value="1"/>
</dbReference>
<dbReference type="Proteomes" id="UP000272942">
    <property type="component" value="Unassembled WGS sequence"/>
</dbReference>
<dbReference type="CDD" id="cd00157">
    <property type="entry name" value="Rho"/>
    <property type="match status" value="1"/>
</dbReference>
<dbReference type="GO" id="GO:0003924">
    <property type="term" value="F:GTPase activity"/>
    <property type="evidence" value="ECO:0007669"/>
    <property type="project" value="InterPro"/>
</dbReference>
<sequence length="256" mass="28537">MMDLSRKVVIVGDGMVGKTALLCAYVNGQFQEDYIPTVFETTAKEIELPDGRQITLGLWDTGGQEEFDQIRQLAYPGASLILLCYAVDCPTSLDNIIQTWVGEVRNYCPHIPLILVGCKSDRRFVCPSSYSSNQIHYGSPAGLLTPIKPEKAQWVSRQIGAQVHIECSAYNRSNVETVFELAARFILDLCVERPRTISIRRMLSFNRDKSLNNGNAGYTSHNSQSQQSKQCISQCLPSSKRKRVSRGPFSCFSGQA</sequence>
<dbReference type="WBParaSite" id="ECPE_0000589801-mRNA-1">
    <property type="protein sequence ID" value="ECPE_0000589801-mRNA-1"/>
    <property type="gene ID" value="ECPE_0000589801"/>
</dbReference>
<keyword evidence="3" id="KW-1003">Cell membrane</keyword>
<evidence type="ECO:0000256" key="5">
    <source>
        <dbReference type="ARBA" id="ARBA00022741"/>
    </source>
</evidence>
<keyword evidence="4" id="KW-0488">Methylation</keyword>
<dbReference type="SMART" id="SM00175">
    <property type="entry name" value="RAB"/>
    <property type="match status" value="1"/>
</dbReference>
<dbReference type="PRINTS" id="PR00449">
    <property type="entry name" value="RASTRNSFRMNG"/>
</dbReference>
<comment type="similarity">
    <text evidence="2">Belongs to the small GTPase superfamily. Rho family.</text>
</comment>
<dbReference type="OrthoDB" id="6585768at2759"/>
<dbReference type="GO" id="GO:0005525">
    <property type="term" value="F:GTP binding"/>
    <property type="evidence" value="ECO:0007669"/>
    <property type="project" value="UniProtKB-KW"/>
</dbReference>
<keyword evidence="9" id="KW-0636">Prenylation</keyword>
<keyword evidence="5" id="KW-0547">Nucleotide-binding</keyword>
<evidence type="ECO:0000256" key="6">
    <source>
        <dbReference type="ARBA" id="ARBA00023134"/>
    </source>
</evidence>
<evidence type="ECO:0000256" key="9">
    <source>
        <dbReference type="ARBA" id="ARBA00023289"/>
    </source>
</evidence>